<evidence type="ECO:0000313" key="3">
    <source>
        <dbReference type="Proteomes" id="UP001565368"/>
    </source>
</evidence>
<feature type="compositionally biased region" description="Basic and acidic residues" evidence="1">
    <location>
        <begin position="145"/>
        <end position="154"/>
    </location>
</feature>
<gene>
    <name evidence="2" type="ORF">Q8F55_000442</name>
</gene>
<keyword evidence="3" id="KW-1185">Reference proteome</keyword>
<feature type="region of interest" description="Disordered" evidence="1">
    <location>
        <begin position="145"/>
        <end position="176"/>
    </location>
</feature>
<evidence type="ECO:0000313" key="2">
    <source>
        <dbReference type="EMBL" id="KAL1412695.1"/>
    </source>
</evidence>
<dbReference type="RefSeq" id="XP_069212639.1">
    <property type="nucleotide sequence ID" value="XM_069349095.1"/>
</dbReference>
<protein>
    <submittedName>
        <fullName evidence="2">Uncharacterized protein</fullName>
    </submittedName>
</protein>
<name>A0ABR3QDA0_9TREE</name>
<feature type="region of interest" description="Disordered" evidence="1">
    <location>
        <begin position="1"/>
        <end position="31"/>
    </location>
</feature>
<accession>A0ABR3QDA0</accession>
<feature type="compositionally biased region" description="Polar residues" evidence="1">
    <location>
        <begin position="1"/>
        <end position="12"/>
    </location>
</feature>
<comment type="caution">
    <text evidence="2">The sequence shown here is derived from an EMBL/GenBank/DDBJ whole genome shotgun (WGS) entry which is preliminary data.</text>
</comment>
<sequence>MATYQRLPTSPQDARDEQQQPERELSRENPLSEATIAEFNRPEPAWWKRAGLLVLILFLSWLAIKLGGIGGKKQPEVIYATRYSDEFKYRPAASPIITEHLKDGRIRIRGATPGGVGVRAEDMPKTPEQRAYELRVKKEEALEAAKQKFKDGKAKRGGGGKGGKGKRKRTGRGSEP</sequence>
<feature type="compositionally biased region" description="Basic residues" evidence="1">
    <location>
        <begin position="155"/>
        <end position="176"/>
    </location>
</feature>
<reference evidence="2 3" key="1">
    <citation type="submission" date="2023-08" db="EMBL/GenBank/DDBJ databases">
        <title>Annotated Genome Sequence of Vanrija albida AlHP1.</title>
        <authorList>
            <person name="Herzog R."/>
        </authorList>
    </citation>
    <scope>NUCLEOTIDE SEQUENCE [LARGE SCALE GENOMIC DNA]</scope>
    <source>
        <strain evidence="2 3">AlHP1</strain>
    </source>
</reference>
<proteinExistence type="predicted"/>
<feature type="compositionally biased region" description="Basic and acidic residues" evidence="1">
    <location>
        <begin position="13"/>
        <end position="27"/>
    </location>
</feature>
<dbReference type="Proteomes" id="UP001565368">
    <property type="component" value="Unassembled WGS sequence"/>
</dbReference>
<dbReference type="EMBL" id="JBBXJM010000001">
    <property type="protein sequence ID" value="KAL1412695.1"/>
    <property type="molecule type" value="Genomic_DNA"/>
</dbReference>
<evidence type="ECO:0000256" key="1">
    <source>
        <dbReference type="SAM" id="MobiDB-lite"/>
    </source>
</evidence>
<organism evidence="2 3">
    <name type="scientific">Vanrija albida</name>
    <dbReference type="NCBI Taxonomy" id="181172"/>
    <lineage>
        <taxon>Eukaryota</taxon>
        <taxon>Fungi</taxon>
        <taxon>Dikarya</taxon>
        <taxon>Basidiomycota</taxon>
        <taxon>Agaricomycotina</taxon>
        <taxon>Tremellomycetes</taxon>
        <taxon>Trichosporonales</taxon>
        <taxon>Trichosporonaceae</taxon>
        <taxon>Vanrija</taxon>
    </lineage>
</organism>
<dbReference type="GeneID" id="95981485"/>